<accession>A0A263CZC8</accession>
<proteinExistence type="inferred from homology"/>
<dbReference type="SMART" id="SM00382">
    <property type="entry name" value="AAA"/>
    <property type="match status" value="1"/>
</dbReference>
<dbReference type="Proteomes" id="UP000242444">
    <property type="component" value="Unassembled WGS sequence"/>
</dbReference>
<comment type="caution">
    <text evidence="5">The sequence shown here is derived from an EMBL/GenBank/DDBJ whole genome shotgun (WGS) entry which is preliminary data.</text>
</comment>
<dbReference type="Gene3D" id="3.40.50.300">
    <property type="entry name" value="P-loop containing nucleotide triphosphate hydrolases"/>
    <property type="match status" value="1"/>
</dbReference>
<dbReference type="InParanoid" id="A0A263CZC8"/>
<evidence type="ECO:0000256" key="2">
    <source>
        <dbReference type="ARBA" id="ARBA00022741"/>
    </source>
</evidence>
<dbReference type="AlphaFoldDB" id="A0A263CZC8"/>
<dbReference type="SUPFAM" id="SSF51126">
    <property type="entry name" value="Pectin lyase-like"/>
    <property type="match status" value="1"/>
</dbReference>
<dbReference type="SMART" id="SM00710">
    <property type="entry name" value="PbH1"/>
    <property type="match status" value="5"/>
</dbReference>
<dbReference type="CDD" id="cd00009">
    <property type="entry name" value="AAA"/>
    <property type="match status" value="1"/>
</dbReference>
<dbReference type="InterPro" id="IPR003959">
    <property type="entry name" value="ATPase_AAA_core"/>
</dbReference>
<dbReference type="InterPro" id="IPR041627">
    <property type="entry name" value="AAA_lid_6"/>
</dbReference>
<dbReference type="InterPro" id="IPR006626">
    <property type="entry name" value="PbH1"/>
</dbReference>
<dbReference type="Pfam" id="PF00004">
    <property type="entry name" value="AAA"/>
    <property type="match status" value="1"/>
</dbReference>
<comment type="similarity">
    <text evidence="1">Belongs to the CbxX/CfxQ family.</text>
</comment>
<dbReference type="Pfam" id="PF13229">
    <property type="entry name" value="Beta_helix"/>
    <property type="match status" value="1"/>
</dbReference>
<dbReference type="FunFam" id="3.40.50.300:FF:000216">
    <property type="entry name" value="Type VII secretion ATPase EccA"/>
    <property type="match status" value="1"/>
</dbReference>
<dbReference type="SUPFAM" id="SSF52540">
    <property type="entry name" value="P-loop containing nucleoside triphosphate hydrolases"/>
    <property type="match status" value="1"/>
</dbReference>
<keyword evidence="6" id="KW-1185">Reference proteome</keyword>
<dbReference type="Gene3D" id="1.10.8.60">
    <property type="match status" value="1"/>
</dbReference>
<dbReference type="InterPro" id="IPR039448">
    <property type="entry name" value="Beta_helix"/>
</dbReference>
<dbReference type="RefSeq" id="WP_094864622.1">
    <property type="nucleotide sequence ID" value="NZ_NKYE01000014.1"/>
</dbReference>
<dbReference type="Pfam" id="PF17866">
    <property type="entry name" value="AAA_lid_6"/>
    <property type="match status" value="1"/>
</dbReference>
<sequence>MASAPAALRTVLVDPGRHGAYPTIGEALVDAAEGTCVTIAAGTYAETFELVGRRLTLCAADGAEVVLDGTGGDSPVLLSRGGAVELRGLTVRAGDAGAIQSEGTELTVSGCTVHARIGAGICARGTGPVTVRDTTISGAEHGIVLESTSGLLENVVVDNVSGDGMIIGLGADPTLRSCTVSGCGNRGLYVYQHARPAVEGCRITRTGQAGIAVAHRSAPALRHSTVRDALGVGIEFGAGCGGSVQACEVGNTAEPAILLDPEATTRVLADTGLAGGGGEGGTLDALLAELDGMVGLPGVKDSVRALVDEIQVNTWRRRAGLSTGAVSHHLVFAGAPGTGKTTIARAYGRLLRELGVLPRGEFREVSRRDLVGQYIGHTAEKTAGVFEEAMGGVLFIDEAYALSRLAGAGGDFGQEAIDTLVKLMEDHRDEVAVIVAGYTAEMIDFLAANPGLASRFSKTIEFENYTPDELVSIMVRMIGAGDYELDTASLPVLAEHFARHREDADFGNARDARRLFEGMRKAQSQRLRRLGRVPEPAELRALRVEDARAVIGG</sequence>
<dbReference type="InterPro" id="IPR003593">
    <property type="entry name" value="AAA+_ATPase"/>
</dbReference>
<gene>
    <name evidence="5" type="ORF">CFN78_21255</name>
</gene>
<reference evidence="5 6" key="1">
    <citation type="submission" date="2017-07" db="EMBL/GenBank/DDBJ databases">
        <title>Amycolatopsis antarcticus sp. nov., isolated from the surface of an Antarcticus brown macroalga.</title>
        <authorList>
            <person name="Wang J."/>
            <person name="Leiva S."/>
            <person name="Huang J."/>
            <person name="Huang Y."/>
        </authorList>
    </citation>
    <scope>NUCLEOTIDE SEQUENCE [LARGE SCALE GENOMIC DNA]</scope>
    <source>
        <strain evidence="5 6">AU-G6</strain>
    </source>
</reference>
<protein>
    <submittedName>
        <fullName evidence="5">ATPase</fullName>
    </submittedName>
</protein>
<feature type="domain" description="AAA+ ATPase" evidence="4">
    <location>
        <begin position="326"/>
        <end position="466"/>
    </location>
</feature>
<dbReference type="OrthoDB" id="9806903at2"/>
<dbReference type="GO" id="GO:0005524">
    <property type="term" value="F:ATP binding"/>
    <property type="evidence" value="ECO:0007669"/>
    <property type="project" value="UniProtKB-KW"/>
</dbReference>
<name>A0A263CZC8_9PSEU</name>
<dbReference type="PANTHER" id="PTHR43392">
    <property type="entry name" value="AAA-TYPE ATPASE FAMILY PROTEIN / ANKYRIN REPEAT FAMILY PROTEIN"/>
    <property type="match status" value="1"/>
</dbReference>
<dbReference type="InterPro" id="IPR027417">
    <property type="entry name" value="P-loop_NTPase"/>
</dbReference>
<dbReference type="Gene3D" id="2.160.20.10">
    <property type="entry name" value="Single-stranded right-handed beta-helix, Pectin lyase-like"/>
    <property type="match status" value="1"/>
</dbReference>
<evidence type="ECO:0000256" key="1">
    <source>
        <dbReference type="ARBA" id="ARBA00010378"/>
    </source>
</evidence>
<evidence type="ECO:0000256" key="3">
    <source>
        <dbReference type="ARBA" id="ARBA00022840"/>
    </source>
</evidence>
<keyword evidence="3" id="KW-0067">ATP-binding</keyword>
<keyword evidence="2" id="KW-0547">Nucleotide-binding</keyword>
<dbReference type="InterPro" id="IPR011050">
    <property type="entry name" value="Pectin_lyase_fold/virulence"/>
</dbReference>
<evidence type="ECO:0000313" key="6">
    <source>
        <dbReference type="Proteomes" id="UP000242444"/>
    </source>
</evidence>
<dbReference type="InterPro" id="IPR050773">
    <property type="entry name" value="CbxX/CfxQ_RuBisCO_ESX"/>
</dbReference>
<evidence type="ECO:0000259" key="4">
    <source>
        <dbReference type="SMART" id="SM00382"/>
    </source>
</evidence>
<dbReference type="InterPro" id="IPR012334">
    <property type="entry name" value="Pectin_lyas_fold"/>
</dbReference>
<dbReference type="InterPro" id="IPR000641">
    <property type="entry name" value="CbxX/CfxQ"/>
</dbReference>
<dbReference type="PANTHER" id="PTHR43392:SF2">
    <property type="entry name" value="AAA-TYPE ATPASE FAMILY PROTEIN _ ANKYRIN REPEAT FAMILY PROTEIN"/>
    <property type="match status" value="1"/>
</dbReference>
<evidence type="ECO:0000313" key="5">
    <source>
        <dbReference type="EMBL" id="OZM71319.1"/>
    </source>
</evidence>
<dbReference type="GO" id="GO:0016887">
    <property type="term" value="F:ATP hydrolysis activity"/>
    <property type="evidence" value="ECO:0007669"/>
    <property type="project" value="InterPro"/>
</dbReference>
<dbReference type="EMBL" id="NKYE01000014">
    <property type="protein sequence ID" value="OZM71319.1"/>
    <property type="molecule type" value="Genomic_DNA"/>
</dbReference>
<dbReference type="PRINTS" id="PR00819">
    <property type="entry name" value="CBXCFQXSUPER"/>
</dbReference>
<organism evidence="5 6">
    <name type="scientific">Amycolatopsis antarctica</name>
    <dbReference type="NCBI Taxonomy" id="1854586"/>
    <lineage>
        <taxon>Bacteria</taxon>
        <taxon>Bacillati</taxon>
        <taxon>Actinomycetota</taxon>
        <taxon>Actinomycetes</taxon>
        <taxon>Pseudonocardiales</taxon>
        <taxon>Pseudonocardiaceae</taxon>
        <taxon>Amycolatopsis</taxon>
    </lineage>
</organism>